<feature type="transmembrane region" description="Helical" evidence="9">
    <location>
        <begin position="44"/>
        <end position="62"/>
    </location>
</feature>
<evidence type="ECO:0000313" key="11">
    <source>
        <dbReference type="EMBL" id="BBB04266.1"/>
    </source>
</evidence>
<name>A0A2Z5U2W6_9UROC</name>
<evidence type="ECO:0000256" key="9">
    <source>
        <dbReference type="SAM" id="Phobius"/>
    </source>
</evidence>
<evidence type="ECO:0000256" key="6">
    <source>
        <dbReference type="ARBA" id="ARBA00022989"/>
    </source>
</evidence>
<dbReference type="SUPFAM" id="SSF81452">
    <property type="entry name" value="Cytochrome c oxidase subunit III-like"/>
    <property type="match status" value="1"/>
</dbReference>
<keyword evidence="6 9" id="KW-1133">Transmembrane helix</keyword>
<evidence type="ECO:0000256" key="8">
    <source>
        <dbReference type="RuleBase" id="RU003375"/>
    </source>
</evidence>
<accession>A0A2Z5U2W6</accession>
<keyword evidence="8 11" id="KW-0496">Mitochondrion</keyword>
<keyword evidence="5" id="KW-1278">Translocase</keyword>
<protein>
    <recommendedName>
        <fullName evidence="3 8">Cytochrome c oxidase subunit 3</fullName>
    </recommendedName>
</protein>
<sequence>MNHTNFNRGHFILNPSHAPFLFAVAMFCAGEGLIMMLKGVGTLYMMLPLFITGMFMCSEMVIFDKGGLVGDHTRSRYMVSFYWLVAAEAFAFFSLLFSWFSKGTWTPALGISGQLPGAELPSAMGLGLLNSALLLSSSVTVTYSHMSLSTGSEYGTSTGLLYTILLGSLFLGVQWVEFSESSMSISDGLYGSMLFASLGFHGMHVLVGVLFLLVALWRVKSGNSTPSTHPTYLCSVIYWHFVDVVWVFVYFSYYLAL</sequence>
<dbReference type="PANTHER" id="PTHR11403:SF7">
    <property type="entry name" value="CYTOCHROME C OXIDASE SUBUNIT 3"/>
    <property type="match status" value="1"/>
</dbReference>
<dbReference type="GO" id="GO:0016020">
    <property type="term" value="C:membrane"/>
    <property type="evidence" value="ECO:0007669"/>
    <property type="project" value="UniProtKB-SubCell"/>
</dbReference>
<dbReference type="InterPro" id="IPR013833">
    <property type="entry name" value="Cyt_c_oxidase_su3_a-hlx"/>
</dbReference>
<evidence type="ECO:0000256" key="3">
    <source>
        <dbReference type="ARBA" id="ARBA00015944"/>
    </source>
</evidence>
<dbReference type="InterPro" id="IPR035973">
    <property type="entry name" value="Cyt_c_oxidase_su3-like_sf"/>
</dbReference>
<evidence type="ECO:0000259" key="10">
    <source>
        <dbReference type="PROSITE" id="PS50253"/>
    </source>
</evidence>
<feature type="transmembrane region" description="Helical" evidence="9">
    <location>
        <begin position="188"/>
        <end position="217"/>
    </location>
</feature>
<evidence type="ECO:0000256" key="1">
    <source>
        <dbReference type="ARBA" id="ARBA00004141"/>
    </source>
</evidence>
<dbReference type="InterPro" id="IPR000298">
    <property type="entry name" value="Cyt_c_oxidase-like_su3"/>
</dbReference>
<feature type="domain" description="Heme-copper oxidase subunit III family profile" evidence="10">
    <location>
        <begin position="6"/>
        <end position="257"/>
    </location>
</feature>
<evidence type="ECO:0000256" key="4">
    <source>
        <dbReference type="ARBA" id="ARBA00022692"/>
    </source>
</evidence>
<dbReference type="Pfam" id="PF00510">
    <property type="entry name" value="COX3"/>
    <property type="match status" value="1"/>
</dbReference>
<feature type="transmembrane region" description="Helical" evidence="9">
    <location>
        <begin position="237"/>
        <end position="256"/>
    </location>
</feature>
<feature type="transmembrane region" description="Helical" evidence="9">
    <location>
        <begin position="159"/>
        <end position="176"/>
    </location>
</feature>
<comment type="function">
    <text evidence="8">Component of the cytochrome c oxidase, the last enzyme in the mitochondrial electron transport chain which drives oxidative phosphorylation. The respiratory chain contains 3 multisubunit complexes succinate dehydrogenase (complex II, CII), ubiquinol-cytochrome c oxidoreductase (cytochrome b-c1 complex, complex III, CIII) and cytochrome c oxidase (complex IV, CIV), that cooperate to transfer electrons derived from NADH and succinate to molecular oxygen, creating an electrochemical gradient over the inner membrane that drives transmembrane transport and the ATP synthase. Cytochrome c oxidase is the component of the respiratory chain that catalyzes the reduction of oxygen to water. Electrons originating from reduced cytochrome c in the intermembrane space (IMS) are transferred via the dinuclear copper A center (CU(A)) of subunit 2 and heme A of subunit 1 to the active site in subunit 1, a binuclear center (BNC) formed by heme A3 and copper B (CU(B)). The BNC reduces molecular oxygen to 2 water molecules using 4 electrons from cytochrome c in the IMS and 4 protons from the mitochondrial matrix.</text>
</comment>
<gene>
    <name evidence="11" type="primary">cox3</name>
</gene>
<dbReference type="AlphaFoldDB" id="A0A2Z5U2W6"/>
<keyword evidence="7 9" id="KW-0472">Membrane</keyword>
<evidence type="ECO:0000256" key="7">
    <source>
        <dbReference type="ARBA" id="ARBA00023136"/>
    </source>
</evidence>
<comment type="subcellular location">
    <subcellularLocation>
        <location evidence="1">Membrane</location>
        <topology evidence="1">Multi-pass membrane protein</topology>
    </subcellularLocation>
</comment>
<dbReference type="PANTHER" id="PTHR11403">
    <property type="entry name" value="CYTOCHROME C OXIDASE SUBUNIT III"/>
    <property type="match status" value="1"/>
</dbReference>
<reference evidence="11" key="1">
    <citation type="journal article" date="2018" name="Heredity">
        <title>nrDNA:mtDNA copy number ratios as a comparative metric for evolutionary and conservation genetics.</title>
        <authorList>
            <person name="Goodall-Copestake W.P."/>
        </authorList>
    </citation>
    <scope>NUCLEOTIDE SEQUENCE</scope>
    <source>
        <strain evidence="11">E184_1</strain>
        <tissue evidence="11">Muscle</tissue>
    </source>
</reference>
<feature type="transmembrane region" description="Helical" evidence="9">
    <location>
        <begin position="120"/>
        <end position="139"/>
    </location>
</feature>
<dbReference type="GO" id="GO:0004129">
    <property type="term" value="F:cytochrome-c oxidase activity"/>
    <property type="evidence" value="ECO:0007669"/>
    <property type="project" value="InterPro"/>
</dbReference>
<dbReference type="EMBL" id="LC333180">
    <property type="protein sequence ID" value="BBB04266.1"/>
    <property type="molecule type" value="Genomic_DNA"/>
</dbReference>
<feature type="transmembrane region" description="Helical" evidence="9">
    <location>
        <begin position="20"/>
        <end position="37"/>
    </location>
</feature>
<comment type="similarity">
    <text evidence="2 8">Belongs to the cytochrome c oxidase subunit 3 family.</text>
</comment>
<dbReference type="Gene3D" id="1.20.120.80">
    <property type="entry name" value="Cytochrome c oxidase, subunit III, four-helix bundle"/>
    <property type="match status" value="1"/>
</dbReference>
<geneLocation type="mitochondrion" evidence="11"/>
<proteinExistence type="inferred from homology"/>
<dbReference type="GO" id="GO:0005739">
    <property type="term" value="C:mitochondrion"/>
    <property type="evidence" value="ECO:0007669"/>
    <property type="project" value="TreeGrafter"/>
</dbReference>
<dbReference type="GO" id="GO:0006123">
    <property type="term" value="P:mitochondrial electron transport, cytochrome c to oxygen"/>
    <property type="evidence" value="ECO:0007669"/>
    <property type="project" value="TreeGrafter"/>
</dbReference>
<dbReference type="InterPro" id="IPR024791">
    <property type="entry name" value="Cyt_c/ubiquinol_Oxase_su3"/>
</dbReference>
<organism evidence="11">
    <name type="scientific">Salpa thompsoni</name>
    <dbReference type="NCBI Taxonomy" id="569448"/>
    <lineage>
        <taxon>Eukaryota</taxon>
        <taxon>Metazoa</taxon>
        <taxon>Chordata</taxon>
        <taxon>Tunicata</taxon>
        <taxon>Thaliacea</taxon>
        <taxon>Salpida</taxon>
        <taxon>Salpidae</taxon>
        <taxon>Salpa</taxon>
    </lineage>
</organism>
<evidence type="ECO:0000256" key="2">
    <source>
        <dbReference type="ARBA" id="ARBA00010581"/>
    </source>
</evidence>
<feature type="transmembrane region" description="Helical" evidence="9">
    <location>
        <begin position="82"/>
        <end position="100"/>
    </location>
</feature>
<keyword evidence="4 8" id="KW-0812">Transmembrane</keyword>
<evidence type="ECO:0000256" key="5">
    <source>
        <dbReference type="ARBA" id="ARBA00022967"/>
    </source>
</evidence>
<dbReference type="PROSITE" id="PS50253">
    <property type="entry name" value="COX3"/>
    <property type="match status" value="1"/>
</dbReference>